<dbReference type="GO" id="GO:0046856">
    <property type="term" value="P:phosphatidylinositol dephosphorylation"/>
    <property type="evidence" value="ECO:0007669"/>
    <property type="project" value="InterPro"/>
</dbReference>
<organism evidence="8 9">
    <name type="scientific">Papaver nudicaule</name>
    <name type="common">Iceland poppy</name>
    <dbReference type="NCBI Taxonomy" id="74823"/>
    <lineage>
        <taxon>Eukaryota</taxon>
        <taxon>Viridiplantae</taxon>
        <taxon>Streptophyta</taxon>
        <taxon>Embryophyta</taxon>
        <taxon>Tracheophyta</taxon>
        <taxon>Spermatophyta</taxon>
        <taxon>Magnoliopsida</taxon>
        <taxon>Ranunculales</taxon>
        <taxon>Papaveraceae</taxon>
        <taxon>Papaveroideae</taxon>
        <taxon>Papaver</taxon>
    </lineage>
</organism>
<accession>A0AA41V653</accession>
<comment type="caution">
    <text evidence="8">The sequence shown here is derived from an EMBL/GenBank/DDBJ whole genome shotgun (WGS) entry which is preliminary data.</text>
</comment>
<evidence type="ECO:0000259" key="7">
    <source>
        <dbReference type="PROSITE" id="PS50275"/>
    </source>
</evidence>
<dbReference type="GO" id="GO:0005774">
    <property type="term" value="C:vacuolar membrane"/>
    <property type="evidence" value="ECO:0007669"/>
    <property type="project" value="UniProtKB-SubCell"/>
</dbReference>
<comment type="subunit">
    <text evidence="5">Component of the PI(3,5)P2 regulatory complex at least composed of ATG18, SAC/FIG4, FAB1 and VAC14.</text>
</comment>
<dbReference type="EMBL" id="JAJJMA010165119">
    <property type="protein sequence ID" value="MCL7036185.1"/>
    <property type="molecule type" value="Genomic_DNA"/>
</dbReference>
<feature type="region of interest" description="Disordered" evidence="6">
    <location>
        <begin position="558"/>
        <end position="586"/>
    </location>
</feature>
<dbReference type="InterPro" id="IPR043573">
    <property type="entry name" value="Fig4-like"/>
</dbReference>
<feature type="domain" description="SAC" evidence="7">
    <location>
        <begin position="133"/>
        <end position="485"/>
    </location>
</feature>
<evidence type="ECO:0000313" key="8">
    <source>
        <dbReference type="EMBL" id="MCL7036185.1"/>
    </source>
</evidence>
<protein>
    <recommendedName>
        <fullName evidence="7">SAC domain-containing protein</fullName>
    </recommendedName>
</protein>
<keyword evidence="9" id="KW-1185">Reference proteome</keyword>
<keyword evidence="2" id="KW-0378">Hydrolase</keyword>
<name>A0AA41V653_PAPNU</name>
<evidence type="ECO:0000256" key="4">
    <source>
        <dbReference type="ARBA" id="ARBA00023337"/>
    </source>
</evidence>
<comment type="subcellular location">
    <subcellularLocation>
        <location evidence="1">Vacuole membrane</location>
        <topology evidence="1">Peripheral membrane protein</topology>
    </subcellularLocation>
</comment>
<feature type="compositionally biased region" description="Basic and acidic residues" evidence="6">
    <location>
        <begin position="558"/>
        <end position="569"/>
    </location>
</feature>
<evidence type="ECO:0000256" key="3">
    <source>
        <dbReference type="ARBA" id="ARBA00023136"/>
    </source>
</evidence>
<evidence type="ECO:0000313" key="9">
    <source>
        <dbReference type="Proteomes" id="UP001177140"/>
    </source>
</evidence>
<proteinExistence type="predicted"/>
<dbReference type="Pfam" id="PF02383">
    <property type="entry name" value="Syja_N"/>
    <property type="match status" value="1"/>
</dbReference>
<dbReference type="AlphaFoldDB" id="A0AA41V653"/>
<dbReference type="InterPro" id="IPR002013">
    <property type="entry name" value="SAC_dom"/>
</dbReference>
<dbReference type="PANTHER" id="PTHR45738">
    <property type="entry name" value="POLYPHOSPHOINOSITIDE PHOSPHATASE"/>
    <property type="match status" value="1"/>
</dbReference>
<dbReference type="PANTHER" id="PTHR45738:SF3">
    <property type="entry name" value="OS03G0182400 PROTEIN"/>
    <property type="match status" value="1"/>
</dbReference>
<dbReference type="GO" id="GO:0043813">
    <property type="term" value="F:phosphatidylinositol-3,5-bisphosphate 5-phosphatase activity"/>
    <property type="evidence" value="ECO:0007669"/>
    <property type="project" value="InterPro"/>
</dbReference>
<dbReference type="PROSITE" id="PS50275">
    <property type="entry name" value="SAC"/>
    <property type="match status" value="1"/>
</dbReference>
<dbReference type="Proteomes" id="UP001177140">
    <property type="component" value="Unassembled WGS sequence"/>
</dbReference>
<sequence>MIFKFYMVGRNKSKTVWRILKIDRLAPTELNIVEDPTTYSEAECFDLLTRLREGNVWNGGLKLVTTCYGIIGFIRFLGPYYMLIITKRKQIGIIGGHVIYAISKSEMIPIAHPSVQTDVELFSKSENRYKKLLCSIDLTKDFFFSYSYHAMRSLQRILCDAQTGPVLYEKMFVWNEFLTRGIRHNLKNTLWTVALVYGFFKQAKLSVSGRNFYLTLISRRSRLYAGTRYRKRGVDEKGRVANDVETEQIVFEDLPEGCPVEISSVVQHRGSIPLFWSQETSLLNPKPKIQLSRPDKNYKATRLHFDNLVKRYGNPIIILNLIKAREKEPRESILRGRFSYAAEVINNDLSFENRLRFFHLDLHKLSKSKGTNVLESLSGVTEYSLRTTGYFHSQLSPNLVPVDDNENPLIKKPKLQKGVLRTNCIDCLDRTNVAQYSYGLAALGYQLNALGLIGRPKIGQDDRLAIDLMGLYEMMGDVLALQYGGSLAQNKIFGLKRGHWKAAVHTQDLLRSVQRYWSNAYTDAEKQDAINIFLGYFQPRQGKPALWELDSDQHLNVGRRDDSLGDENARSSFKRSASDGDLVSSSDNPILSTTVVGQRYEGESSRLLDDSTLEISSSRFTPLMNTKQLYTDMQSTRIHFYENEDSHNCSDFGNAGWRSSENSCAGDLHEMYSQHLFDQPDWSDFASDGPDGYCSSAETSWTGDLRERSEDIDMELVLRGETSVPRENDTTIQRTTALLGLSYAYWYWVTYGEALAMPL</sequence>
<comment type="catalytic activity">
    <reaction evidence="4">
        <text>a 1,2-diacyl-sn-glycero-3-phospho-(1D-myo-inositol-3,5-bisphosphate) + H2O = a 1,2-diacyl-sn-glycero-3-phospho-(1D-myo-inositol-3-phosphate) + phosphate</text>
        <dbReference type="Rhea" id="RHEA:32955"/>
        <dbReference type="ChEBI" id="CHEBI:15377"/>
        <dbReference type="ChEBI" id="CHEBI:43474"/>
        <dbReference type="ChEBI" id="CHEBI:57923"/>
        <dbReference type="ChEBI" id="CHEBI:58088"/>
    </reaction>
</comment>
<evidence type="ECO:0000256" key="1">
    <source>
        <dbReference type="ARBA" id="ARBA00004148"/>
    </source>
</evidence>
<gene>
    <name evidence="8" type="ORF">MKW94_013738</name>
</gene>
<evidence type="ECO:0000256" key="6">
    <source>
        <dbReference type="SAM" id="MobiDB-lite"/>
    </source>
</evidence>
<evidence type="ECO:0000256" key="2">
    <source>
        <dbReference type="ARBA" id="ARBA00022801"/>
    </source>
</evidence>
<keyword evidence="3" id="KW-0472">Membrane</keyword>
<evidence type="ECO:0000256" key="5">
    <source>
        <dbReference type="ARBA" id="ARBA00023464"/>
    </source>
</evidence>
<reference evidence="8" key="1">
    <citation type="submission" date="2022-03" db="EMBL/GenBank/DDBJ databases">
        <title>A functionally conserved STORR gene fusion in Papaver species that diverged 16.8 million years ago.</title>
        <authorList>
            <person name="Catania T."/>
        </authorList>
    </citation>
    <scope>NUCLEOTIDE SEQUENCE</scope>
    <source>
        <strain evidence="8">S-191538</strain>
    </source>
</reference>